<dbReference type="EMBL" id="JXRA01000065">
    <property type="protein sequence ID" value="KIO76340.1"/>
    <property type="molecule type" value="Genomic_DNA"/>
</dbReference>
<dbReference type="Proteomes" id="UP000032049">
    <property type="component" value="Unassembled WGS sequence"/>
</dbReference>
<sequence length="266" mass="30864">MFKLFSSKSKKSPYGWFGNYSNWNDLVESIDGYSAVNILEKTRDALLQVKNGNASYERDSVLFDQIAHPFPLLTCLFRSAAMLKRSLHVLDFGGSLGSTYYQTRNLAGSEICASWNIVEQEHYVKTGKEHFENDQLKFYPSIDACLKDKKIDLVLLSSSVQYLPEPHQFLQELVNYNFDFLVFDRTAFHYGNQDRLTLQIVHPEIYKAAYPSWFFHEASFLNHFRSGYQTICNFPSYVAEESQMEIDHEPVGYNKGFYFINKSKHA</sequence>
<proteinExistence type="predicted"/>
<evidence type="ECO:0000313" key="2">
    <source>
        <dbReference type="Proteomes" id="UP000032049"/>
    </source>
</evidence>
<accession>A0A0D0GJP2</accession>
<keyword evidence="2" id="KW-1185">Reference proteome</keyword>
<evidence type="ECO:0000313" key="1">
    <source>
        <dbReference type="EMBL" id="KIO76340.1"/>
    </source>
</evidence>
<dbReference type="OrthoDB" id="118271at2"/>
<dbReference type="NCBIfam" id="TIGR04325">
    <property type="entry name" value="MTase_LIC12133"/>
    <property type="match status" value="1"/>
</dbReference>
<dbReference type="RefSeq" id="WP_041883200.1">
    <property type="nucleotide sequence ID" value="NZ_CP157278.1"/>
</dbReference>
<organism evidence="1 2">
    <name type="scientific">Pedobacter lusitanus</name>
    <dbReference type="NCBI Taxonomy" id="1503925"/>
    <lineage>
        <taxon>Bacteria</taxon>
        <taxon>Pseudomonadati</taxon>
        <taxon>Bacteroidota</taxon>
        <taxon>Sphingobacteriia</taxon>
        <taxon>Sphingobacteriales</taxon>
        <taxon>Sphingobacteriaceae</taxon>
        <taxon>Pedobacter</taxon>
    </lineage>
</organism>
<protein>
    <submittedName>
        <fullName evidence="1">Radical SAM protein</fullName>
    </submittedName>
</protein>
<dbReference type="AlphaFoldDB" id="A0A0D0GJP2"/>
<comment type="caution">
    <text evidence="1">The sequence shown here is derived from an EMBL/GenBank/DDBJ whole genome shotgun (WGS) entry which is preliminary data.</text>
</comment>
<gene>
    <name evidence="1" type="ORF">TH53_15405</name>
</gene>
<dbReference type="STRING" id="1503925.TH53_15405"/>
<reference evidence="1 2" key="1">
    <citation type="submission" date="2015-01" db="EMBL/GenBank/DDBJ databases">
        <title>Draft genome sequence of Pedobacter sp. NL19 isolated from sludge of an effluent treatment pond in an abandoned uranium mine.</title>
        <authorList>
            <person name="Santos T."/>
            <person name="Caetano T."/>
            <person name="Covas C."/>
            <person name="Cruz A."/>
            <person name="Mendo S."/>
        </authorList>
    </citation>
    <scope>NUCLEOTIDE SEQUENCE [LARGE SCALE GENOMIC DNA]</scope>
    <source>
        <strain evidence="1 2">NL19</strain>
    </source>
</reference>
<name>A0A0D0GJP2_9SPHI</name>
<dbReference type="InterPro" id="IPR027612">
    <property type="entry name" value="Put_MTase_LIC12133"/>
</dbReference>
<dbReference type="InterPro" id="IPR029063">
    <property type="entry name" value="SAM-dependent_MTases_sf"/>
</dbReference>
<dbReference type="SUPFAM" id="SSF53335">
    <property type="entry name" value="S-adenosyl-L-methionine-dependent methyltransferases"/>
    <property type="match status" value="1"/>
</dbReference>